<sequence>MPTKVQGFSIVLALGAVLYQFFVKDVLFRTIGLGRTVLPVSSFPYQCRRILGDPNIQACEDMWLDENSRTLYLACSDPAARREWMPNVHRLNVSGRALNDHVVAMDIDSPSTSGGYTYRVLHTPGFPGVNGDGRIHVVGITGVASSAESDAQLWLVNDRPSVDATTGDFLDQEVVGANATIDVFATKPGADSMEHIKTYADPQIATPNNIAVTKDGGFFFTNDHGPHKVGWGHRLSSILGTGDVSYCSGTGDCRQVASGFKFPNGLHLGRDGLLYVPSAVKGDVTVFKPGADGSVTKVHYVQLDYPIDNLSEDANGDIFAATMPKCLATLAAFNDPLNAPTAPATVWRIRRLNRDVPGTYEYQLDKIIEDAAGEKLPVMTTVIHDAKTGTLFMSGK</sequence>
<dbReference type="PANTHER" id="PTHR11799">
    <property type="entry name" value="PARAOXONASE"/>
    <property type="match status" value="1"/>
</dbReference>
<keyword evidence="1" id="KW-0472">Membrane</keyword>
<dbReference type="PANTHER" id="PTHR11799:SF20">
    <property type="entry name" value="SMP-30_GLUCONOLACTONASE_LRE-LIKE REGION DOMAIN-CONTAINING PROTEIN"/>
    <property type="match status" value="1"/>
</dbReference>
<accession>A0A0D2C4M5</accession>
<dbReference type="HOGENOM" id="CLU_033924_3_1_1"/>
<dbReference type="Proteomes" id="UP000053328">
    <property type="component" value="Unassembled WGS sequence"/>
</dbReference>
<dbReference type="Gene3D" id="2.120.10.30">
    <property type="entry name" value="TolB, C-terminal domain"/>
    <property type="match status" value="1"/>
</dbReference>
<dbReference type="RefSeq" id="XP_016238730.1">
    <property type="nucleotide sequence ID" value="XM_016377160.1"/>
</dbReference>
<reference evidence="2 3" key="1">
    <citation type="submission" date="2015-01" db="EMBL/GenBank/DDBJ databases">
        <title>The Genome Sequence of Exophiala spinifera CBS89968.</title>
        <authorList>
            <consortium name="The Broad Institute Genomics Platform"/>
            <person name="Cuomo C."/>
            <person name="de Hoog S."/>
            <person name="Gorbushina A."/>
            <person name="Stielow B."/>
            <person name="Teixiera M."/>
            <person name="Abouelleil A."/>
            <person name="Chapman S.B."/>
            <person name="Priest M."/>
            <person name="Young S.K."/>
            <person name="Wortman J."/>
            <person name="Nusbaum C."/>
            <person name="Birren B."/>
        </authorList>
    </citation>
    <scope>NUCLEOTIDE SEQUENCE [LARGE SCALE GENOMIC DNA]</scope>
    <source>
        <strain evidence="2 3">CBS 89968</strain>
    </source>
</reference>
<gene>
    <name evidence="2" type="ORF">PV08_02802</name>
</gene>
<dbReference type="GeneID" id="27329885"/>
<dbReference type="EMBL" id="KN847493">
    <property type="protein sequence ID" value="KIW18514.1"/>
    <property type="molecule type" value="Genomic_DNA"/>
</dbReference>
<evidence type="ECO:0000256" key="1">
    <source>
        <dbReference type="SAM" id="Phobius"/>
    </source>
</evidence>
<dbReference type="VEuPathDB" id="FungiDB:PV08_02802"/>
<dbReference type="AlphaFoldDB" id="A0A0D2C4M5"/>
<dbReference type="SUPFAM" id="SSF63829">
    <property type="entry name" value="Calcium-dependent phosphotriesterase"/>
    <property type="match status" value="1"/>
</dbReference>
<protein>
    <submittedName>
        <fullName evidence="2">Uncharacterized protein</fullName>
    </submittedName>
</protein>
<name>A0A0D2C4M5_9EURO</name>
<dbReference type="InterPro" id="IPR051288">
    <property type="entry name" value="Serum_paraoxonase/arylesterase"/>
</dbReference>
<keyword evidence="1" id="KW-1133">Transmembrane helix</keyword>
<evidence type="ECO:0000313" key="3">
    <source>
        <dbReference type="Proteomes" id="UP000053328"/>
    </source>
</evidence>
<feature type="transmembrane region" description="Helical" evidence="1">
    <location>
        <begin position="6"/>
        <end position="23"/>
    </location>
</feature>
<dbReference type="InterPro" id="IPR011042">
    <property type="entry name" value="6-blade_b-propeller_TolB-like"/>
</dbReference>
<organism evidence="2 3">
    <name type="scientific">Exophiala spinifera</name>
    <dbReference type="NCBI Taxonomy" id="91928"/>
    <lineage>
        <taxon>Eukaryota</taxon>
        <taxon>Fungi</taxon>
        <taxon>Dikarya</taxon>
        <taxon>Ascomycota</taxon>
        <taxon>Pezizomycotina</taxon>
        <taxon>Eurotiomycetes</taxon>
        <taxon>Chaetothyriomycetidae</taxon>
        <taxon>Chaetothyriales</taxon>
        <taxon>Herpotrichiellaceae</taxon>
        <taxon>Exophiala</taxon>
    </lineage>
</organism>
<evidence type="ECO:0000313" key="2">
    <source>
        <dbReference type="EMBL" id="KIW18514.1"/>
    </source>
</evidence>
<dbReference type="OrthoDB" id="5307922at2759"/>
<proteinExistence type="predicted"/>
<keyword evidence="3" id="KW-1185">Reference proteome</keyword>
<keyword evidence="1" id="KW-0812">Transmembrane</keyword>